<organism evidence="1 2">
    <name type="scientific">Nocardia aurantia</name>
    <dbReference type="NCBI Taxonomy" id="2585199"/>
    <lineage>
        <taxon>Bacteria</taxon>
        <taxon>Bacillati</taxon>
        <taxon>Actinomycetota</taxon>
        <taxon>Actinomycetes</taxon>
        <taxon>Mycobacteriales</taxon>
        <taxon>Nocardiaceae</taxon>
        <taxon>Nocardia</taxon>
    </lineage>
</organism>
<comment type="caution">
    <text evidence="1">The sequence shown here is derived from an EMBL/GenBank/DDBJ whole genome shotgun (WGS) entry which is preliminary data.</text>
</comment>
<dbReference type="Proteomes" id="UP000431401">
    <property type="component" value="Unassembled WGS sequence"/>
</dbReference>
<protein>
    <submittedName>
        <fullName evidence="1">Uncharacterized protein</fullName>
    </submittedName>
</protein>
<name>A0A7K0DFI3_9NOCA</name>
<gene>
    <name evidence="1" type="ORF">NRB56_01010</name>
</gene>
<dbReference type="AlphaFoldDB" id="A0A7K0DFI3"/>
<keyword evidence="2" id="KW-1185">Reference proteome</keyword>
<reference evidence="1 2" key="1">
    <citation type="submission" date="2019-10" db="EMBL/GenBank/DDBJ databases">
        <title>Nocardia macrotermitis sp. nov. and Nocardia aurantia sp. nov., isolated from the gut of fungus growing-termite Macrotermes natalensis.</title>
        <authorList>
            <person name="Benndorf R."/>
            <person name="Schwitalla J."/>
            <person name="Martin K."/>
            <person name="De Beer W."/>
            <person name="Kaster A.-K."/>
            <person name="Vollmers J."/>
            <person name="Poulsen M."/>
            <person name="Beemelmanns C."/>
        </authorList>
    </citation>
    <scope>NUCLEOTIDE SEQUENCE [LARGE SCALE GENOMIC DNA]</scope>
    <source>
        <strain evidence="1 2">RB56</strain>
    </source>
</reference>
<proteinExistence type="predicted"/>
<sequence length="105" mass="11458">MAGWAKAPDFADRPQRLAEVRAQTIVDKHGHLETGMTPVACRNCGTEVLVRKSSAHQTSVQWPVHPADHCPVFREQAAGPGRHVSCPHLQRTIDHAAAEGLIPLE</sequence>
<evidence type="ECO:0000313" key="1">
    <source>
        <dbReference type="EMBL" id="MQY24553.1"/>
    </source>
</evidence>
<dbReference type="EMBL" id="WEGI01000001">
    <property type="protein sequence ID" value="MQY24553.1"/>
    <property type="molecule type" value="Genomic_DNA"/>
</dbReference>
<dbReference type="OrthoDB" id="4554341at2"/>
<accession>A0A7K0DFI3</accession>
<dbReference type="RefSeq" id="WP_153338524.1">
    <property type="nucleotide sequence ID" value="NZ_WEGI01000001.1"/>
</dbReference>
<evidence type="ECO:0000313" key="2">
    <source>
        <dbReference type="Proteomes" id="UP000431401"/>
    </source>
</evidence>